<dbReference type="PANTHER" id="PTHR44314:SF1">
    <property type="entry name" value="CILIA- AND FLAGELLA-ASSOCIATED PROTEIN 70"/>
    <property type="match status" value="1"/>
</dbReference>
<proteinExistence type="predicted"/>
<keyword evidence="4" id="KW-0732">Signal</keyword>
<keyword evidence="6" id="KW-1185">Reference proteome</keyword>
<dbReference type="PANTHER" id="PTHR44314">
    <property type="entry name" value="CILIA- AND FLAGELLA-ASSOCIATED PROTEIN 70"/>
    <property type="match status" value="1"/>
</dbReference>
<dbReference type="Pfam" id="PF13432">
    <property type="entry name" value="TPR_16"/>
    <property type="match status" value="1"/>
</dbReference>
<feature type="repeat" description="TPR" evidence="3">
    <location>
        <begin position="98"/>
        <end position="131"/>
    </location>
</feature>
<evidence type="ECO:0000313" key="6">
    <source>
        <dbReference type="Proteomes" id="UP000318733"/>
    </source>
</evidence>
<evidence type="ECO:0000256" key="1">
    <source>
        <dbReference type="ARBA" id="ARBA00022737"/>
    </source>
</evidence>
<feature type="chain" id="PRO_5021731885" evidence="4">
    <location>
        <begin position="23"/>
        <end position="293"/>
    </location>
</feature>
<keyword evidence="2 3" id="KW-0802">TPR repeat</keyword>
<dbReference type="AlphaFoldDB" id="A0A556MV32"/>
<reference evidence="5 6" key="1">
    <citation type="submission" date="2019-07" db="EMBL/GenBank/DDBJ databases">
        <authorList>
            <person name="Huq M.A."/>
        </authorList>
    </citation>
    <scope>NUCLEOTIDE SEQUENCE [LARGE SCALE GENOMIC DNA]</scope>
    <source>
        <strain evidence="5 6">MAH-19</strain>
    </source>
</reference>
<evidence type="ECO:0000256" key="3">
    <source>
        <dbReference type="PROSITE-ProRule" id="PRU00339"/>
    </source>
</evidence>
<dbReference type="EMBL" id="VLPK01000001">
    <property type="protein sequence ID" value="TSJ43800.1"/>
    <property type="molecule type" value="Genomic_DNA"/>
</dbReference>
<organism evidence="5 6">
    <name type="scientific">Mucilaginibacter corticis</name>
    <dbReference type="NCBI Taxonomy" id="2597670"/>
    <lineage>
        <taxon>Bacteria</taxon>
        <taxon>Pseudomonadati</taxon>
        <taxon>Bacteroidota</taxon>
        <taxon>Sphingobacteriia</taxon>
        <taxon>Sphingobacteriales</taxon>
        <taxon>Sphingobacteriaceae</taxon>
        <taxon>Mucilaginibacter</taxon>
    </lineage>
</organism>
<evidence type="ECO:0000256" key="4">
    <source>
        <dbReference type="SAM" id="SignalP"/>
    </source>
</evidence>
<dbReference type="GO" id="GO:0070062">
    <property type="term" value="C:extracellular exosome"/>
    <property type="evidence" value="ECO:0007669"/>
    <property type="project" value="TreeGrafter"/>
</dbReference>
<evidence type="ECO:0000313" key="5">
    <source>
        <dbReference type="EMBL" id="TSJ43800.1"/>
    </source>
</evidence>
<keyword evidence="1" id="KW-0677">Repeat</keyword>
<dbReference type="OrthoDB" id="793001at2"/>
<feature type="repeat" description="TPR" evidence="3">
    <location>
        <begin position="64"/>
        <end position="97"/>
    </location>
</feature>
<dbReference type="PROSITE" id="PS50005">
    <property type="entry name" value="TPR"/>
    <property type="match status" value="2"/>
</dbReference>
<dbReference type="InterPro" id="IPR052628">
    <property type="entry name" value="CFAP70"/>
</dbReference>
<dbReference type="SMART" id="SM00028">
    <property type="entry name" value="TPR"/>
    <property type="match status" value="2"/>
</dbReference>
<dbReference type="Proteomes" id="UP000318733">
    <property type="component" value="Unassembled WGS sequence"/>
</dbReference>
<dbReference type="InterPro" id="IPR019734">
    <property type="entry name" value="TPR_rpt"/>
</dbReference>
<protein>
    <submittedName>
        <fullName evidence="5">Tetratricopeptide repeat protein</fullName>
    </submittedName>
</protein>
<dbReference type="Gene3D" id="1.25.40.10">
    <property type="entry name" value="Tetratricopeptide repeat domain"/>
    <property type="match status" value="2"/>
</dbReference>
<dbReference type="InterPro" id="IPR011990">
    <property type="entry name" value="TPR-like_helical_dom_sf"/>
</dbReference>
<accession>A0A556MV32</accession>
<gene>
    <name evidence="5" type="ORF">FO440_06320</name>
</gene>
<comment type="caution">
    <text evidence="5">The sequence shown here is derived from an EMBL/GenBank/DDBJ whole genome shotgun (WGS) entry which is preliminary data.</text>
</comment>
<dbReference type="RefSeq" id="WP_144247366.1">
    <property type="nucleotide sequence ID" value="NZ_VLPK01000001.1"/>
</dbReference>
<evidence type="ECO:0000256" key="2">
    <source>
        <dbReference type="ARBA" id="ARBA00022803"/>
    </source>
</evidence>
<sequence>MKINRLFITLILFMLVTAPVMAQDSTDDPATNYKTALDLVNAGKGSDGIPYLEKVLKTQSNYTNPAYSLLGSIYDKSNQPEKAIAVYKDGLKAYPQDQNLYFNLGIASFRNKQYAEAEAAAIEAIKLDPKHANSQRLYGLVCFHQNKRMNALLAFCSFLLLEPNNARADEATTNMQSILKGGVLKADGPVKTPPADAKETAALNNIIATTIAAGQAKKLNGNSLLEFQLKSIFTQAGQLSAKKADKTFFDKFYAGFFYQLAQSGNVPAFVKVITTKTEDAGLSDWVKGVGRGL</sequence>
<name>A0A556MV32_9SPHI</name>
<dbReference type="SUPFAM" id="SSF48452">
    <property type="entry name" value="TPR-like"/>
    <property type="match status" value="1"/>
</dbReference>
<feature type="signal peptide" evidence="4">
    <location>
        <begin position="1"/>
        <end position="22"/>
    </location>
</feature>